<dbReference type="PANTHER" id="PTHR10183">
    <property type="entry name" value="CALPAIN"/>
    <property type="match status" value="1"/>
</dbReference>
<dbReference type="InterPro" id="IPR001300">
    <property type="entry name" value="Peptidase_C2_calpain_cat"/>
</dbReference>
<comment type="caution">
    <text evidence="2">Lacks conserved residue(s) required for the propagation of feature annotation.</text>
</comment>
<reference evidence="5 6" key="1">
    <citation type="submission" date="2022-01" db="EMBL/GenBank/DDBJ databases">
        <title>A chromosomal length assembly of Cordylochernes scorpioides.</title>
        <authorList>
            <person name="Zeh D."/>
            <person name="Zeh J."/>
        </authorList>
    </citation>
    <scope>NUCLEOTIDE SEQUENCE [LARGE SCALE GENOMIC DNA]</scope>
    <source>
        <strain evidence="5">IN4F17</strain>
        <tissue evidence="5">Whole Body</tissue>
    </source>
</reference>
<gene>
    <name evidence="5" type="ORF">LAZ67_21002659</name>
</gene>
<evidence type="ECO:0000259" key="4">
    <source>
        <dbReference type="PROSITE" id="PS50203"/>
    </source>
</evidence>
<proteinExistence type="inferred from homology"/>
<dbReference type="SUPFAM" id="SSF49758">
    <property type="entry name" value="Calpain large subunit, middle domain (domain III)"/>
    <property type="match status" value="1"/>
</dbReference>
<dbReference type="InterPro" id="IPR022682">
    <property type="entry name" value="Calpain_domain_III"/>
</dbReference>
<feature type="region of interest" description="Disordered" evidence="3">
    <location>
        <begin position="198"/>
        <end position="228"/>
    </location>
</feature>
<dbReference type="EMBL" id="CP092883">
    <property type="protein sequence ID" value="UYV82519.1"/>
    <property type="molecule type" value="Genomic_DNA"/>
</dbReference>
<dbReference type="Pfam" id="PF01067">
    <property type="entry name" value="Calpain_III"/>
    <property type="match status" value="1"/>
</dbReference>
<dbReference type="Proteomes" id="UP001235939">
    <property type="component" value="Chromosome 21"/>
</dbReference>
<evidence type="ECO:0000256" key="3">
    <source>
        <dbReference type="SAM" id="MobiDB-lite"/>
    </source>
</evidence>
<sequence length="502" mass="55770">MMYKLMYKRCCVQRDVLCAKVTVDDRLPTVNGRLVFLHCPRSNQFWPALLEKAYAKLHGSYEALKYGSSQDGLADLTGGVVERVDLGAAGAPSLRTLLETSSLITALADPCRPSKRDLTTLKALKNQRDTIITRSDKGSQVVLMKAEDYSTSLRHPLTKSSVRPSPQSSSNAIYRIPCNDCPQSYVGETGRTIATRVLEHERNIRSHDRTTSTEDKGKSSVQPKSHQPHRLANGVLLASHYHVLSLEKVYLLSLDGSASRVLGGFRRSLSTGQTEESIRQRSGISWSVVQGFVRMGQGVSGMQAAATAGPGGRILDFLRTFTTLEVIHLEADLGRDETTLRSRSPWLARVWKGAWQRGVTAGGCRNHLGRYVNRVCADTFHVNPQLQLTVTETGESLVSLTQHSVLEPRVIGFAIYQGLTKRKCVNADGMFQVPKCHEDKLDKAFFKRTKAFYNSQYSNGRQVCARCILERGSYFIIPTTFESSQEAEFTLKVLALSPIKLR</sequence>
<dbReference type="PROSITE" id="PS50203">
    <property type="entry name" value="CALPAIN_CAT"/>
    <property type="match status" value="1"/>
</dbReference>
<dbReference type="Gene3D" id="2.60.120.380">
    <property type="match status" value="1"/>
</dbReference>
<organism evidence="5 6">
    <name type="scientific">Cordylochernes scorpioides</name>
    <dbReference type="NCBI Taxonomy" id="51811"/>
    <lineage>
        <taxon>Eukaryota</taxon>
        <taxon>Metazoa</taxon>
        <taxon>Ecdysozoa</taxon>
        <taxon>Arthropoda</taxon>
        <taxon>Chelicerata</taxon>
        <taxon>Arachnida</taxon>
        <taxon>Pseudoscorpiones</taxon>
        <taxon>Cheliferoidea</taxon>
        <taxon>Chernetidae</taxon>
        <taxon>Cordylochernes</taxon>
    </lineage>
</organism>
<feature type="domain" description="Calpain catalytic" evidence="4">
    <location>
        <begin position="20"/>
        <end position="109"/>
    </location>
</feature>
<dbReference type="PANTHER" id="PTHR10183:SF394">
    <property type="entry name" value="CALPAIN-C"/>
    <property type="match status" value="1"/>
</dbReference>
<dbReference type="SUPFAM" id="SSF54001">
    <property type="entry name" value="Cysteine proteinases"/>
    <property type="match status" value="1"/>
</dbReference>
<accession>A0ABY6LPM0</accession>
<evidence type="ECO:0000256" key="1">
    <source>
        <dbReference type="ARBA" id="ARBA00007623"/>
    </source>
</evidence>
<dbReference type="InterPro" id="IPR022684">
    <property type="entry name" value="Calpain_cysteine_protease"/>
</dbReference>
<dbReference type="Pfam" id="PF00648">
    <property type="entry name" value="Peptidase_C2"/>
    <property type="match status" value="1"/>
</dbReference>
<name>A0ABY6LPM0_9ARAC</name>
<protein>
    <submittedName>
        <fullName evidence="5">CalpC</fullName>
    </submittedName>
</protein>
<comment type="similarity">
    <text evidence="1">Belongs to the peptidase C2 family.</text>
</comment>
<dbReference type="SMART" id="SM00720">
    <property type="entry name" value="calpain_III"/>
    <property type="match status" value="1"/>
</dbReference>
<dbReference type="InterPro" id="IPR036213">
    <property type="entry name" value="Calpain_III_sf"/>
</dbReference>
<keyword evidence="6" id="KW-1185">Reference proteome</keyword>
<evidence type="ECO:0000313" key="6">
    <source>
        <dbReference type="Proteomes" id="UP001235939"/>
    </source>
</evidence>
<evidence type="ECO:0000256" key="2">
    <source>
        <dbReference type="PROSITE-ProRule" id="PRU00239"/>
    </source>
</evidence>
<dbReference type="PRINTS" id="PR00704">
    <property type="entry name" value="CALPAIN"/>
</dbReference>
<dbReference type="InterPro" id="IPR038765">
    <property type="entry name" value="Papain-like_cys_pep_sf"/>
</dbReference>
<feature type="compositionally biased region" description="Basic and acidic residues" evidence="3">
    <location>
        <begin position="198"/>
        <end position="218"/>
    </location>
</feature>
<dbReference type="InterPro" id="IPR022683">
    <property type="entry name" value="Calpain_III"/>
</dbReference>
<dbReference type="SMART" id="SM00230">
    <property type="entry name" value="CysPc"/>
    <property type="match status" value="1"/>
</dbReference>
<evidence type="ECO:0000313" key="5">
    <source>
        <dbReference type="EMBL" id="UYV82519.1"/>
    </source>
</evidence>